<keyword evidence="3" id="KW-1185">Reference proteome</keyword>
<comment type="caution">
    <text evidence="2">The sequence shown here is derived from an EMBL/GenBank/DDBJ whole genome shotgun (WGS) entry which is preliminary data.</text>
</comment>
<evidence type="ECO:0000256" key="1">
    <source>
        <dbReference type="SAM" id="SignalP"/>
    </source>
</evidence>
<evidence type="ECO:0000313" key="3">
    <source>
        <dbReference type="Proteomes" id="UP000700596"/>
    </source>
</evidence>
<keyword evidence="1" id="KW-0732">Signal</keyword>
<proteinExistence type="predicted"/>
<accession>A0A9P9E6J3</accession>
<protein>
    <submittedName>
        <fullName evidence="2">Uncharacterized protein</fullName>
    </submittedName>
</protein>
<reference evidence="2" key="1">
    <citation type="journal article" date="2021" name="Nat. Commun.">
        <title>Genetic determinants of endophytism in the Arabidopsis root mycobiome.</title>
        <authorList>
            <person name="Mesny F."/>
            <person name="Miyauchi S."/>
            <person name="Thiergart T."/>
            <person name="Pickel B."/>
            <person name="Atanasova L."/>
            <person name="Karlsson M."/>
            <person name="Huettel B."/>
            <person name="Barry K.W."/>
            <person name="Haridas S."/>
            <person name="Chen C."/>
            <person name="Bauer D."/>
            <person name="Andreopoulos W."/>
            <person name="Pangilinan J."/>
            <person name="LaButti K."/>
            <person name="Riley R."/>
            <person name="Lipzen A."/>
            <person name="Clum A."/>
            <person name="Drula E."/>
            <person name="Henrissat B."/>
            <person name="Kohler A."/>
            <person name="Grigoriev I.V."/>
            <person name="Martin F.M."/>
            <person name="Hacquard S."/>
        </authorList>
    </citation>
    <scope>NUCLEOTIDE SEQUENCE</scope>
    <source>
        <strain evidence="2">MPI-CAGE-CH-0243</strain>
    </source>
</reference>
<sequence length="118" mass="12153">MHSAALFVPLLAAFAAAIPQQGGYYSAVGNKYTGGGCTDQALLYADPIFGNGNVCQRLNRFDDTPAVVSYKLLSAAAGCTVKVYSDTTCSGTAYAAPIGQCVQGNAPFQSVFVTCPSP</sequence>
<feature type="signal peptide" evidence="1">
    <location>
        <begin position="1"/>
        <end position="17"/>
    </location>
</feature>
<gene>
    <name evidence="2" type="ORF">B0J11DRAFT_577253</name>
</gene>
<dbReference type="EMBL" id="JAGMWT010000003">
    <property type="protein sequence ID" value="KAH7132325.1"/>
    <property type="molecule type" value="Genomic_DNA"/>
</dbReference>
<name>A0A9P9E6J3_9PLEO</name>
<dbReference type="AlphaFoldDB" id="A0A9P9E6J3"/>
<feature type="chain" id="PRO_5040373918" evidence="1">
    <location>
        <begin position="18"/>
        <end position="118"/>
    </location>
</feature>
<organism evidence="2 3">
    <name type="scientific">Dendryphion nanum</name>
    <dbReference type="NCBI Taxonomy" id="256645"/>
    <lineage>
        <taxon>Eukaryota</taxon>
        <taxon>Fungi</taxon>
        <taxon>Dikarya</taxon>
        <taxon>Ascomycota</taxon>
        <taxon>Pezizomycotina</taxon>
        <taxon>Dothideomycetes</taxon>
        <taxon>Pleosporomycetidae</taxon>
        <taxon>Pleosporales</taxon>
        <taxon>Torulaceae</taxon>
        <taxon>Dendryphion</taxon>
    </lineage>
</organism>
<evidence type="ECO:0000313" key="2">
    <source>
        <dbReference type="EMBL" id="KAH7132325.1"/>
    </source>
</evidence>
<dbReference type="OrthoDB" id="4652467at2759"/>
<dbReference type="Proteomes" id="UP000700596">
    <property type="component" value="Unassembled WGS sequence"/>
</dbReference>